<evidence type="ECO:0000313" key="4">
    <source>
        <dbReference type="EMBL" id="PWG60306.1"/>
    </source>
</evidence>
<dbReference type="CDD" id="cd04301">
    <property type="entry name" value="NAT_SF"/>
    <property type="match status" value="1"/>
</dbReference>
<dbReference type="Pfam" id="PF00583">
    <property type="entry name" value="Acetyltransf_1"/>
    <property type="match status" value="1"/>
</dbReference>
<comment type="caution">
    <text evidence="4">The sequence shown here is derived from an EMBL/GenBank/DDBJ whole genome shotgun (WGS) entry which is preliminary data.</text>
</comment>
<dbReference type="PANTHER" id="PTHR43877:SF2">
    <property type="entry name" value="AMINOALKYLPHOSPHONATE N-ACETYLTRANSFERASE-RELATED"/>
    <property type="match status" value="1"/>
</dbReference>
<dbReference type="GO" id="GO:0016747">
    <property type="term" value="F:acyltransferase activity, transferring groups other than amino-acyl groups"/>
    <property type="evidence" value="ECO:0007669"/>
    <property type="project" value="InterPro"/>
</dbReference>
<dbReference type="Gene3D" id="3.40.630.30">
    <property type="match status" value="1"/>
</dbReference>
<accession>A0A2U2MTZ6</accession>
<evidence type="ECO:0000259" key="3">
    <source>
        <dbReference type="PROSITE" id="PS51186"/>
    </source>
</evidence>
<keyword evidence="1" id="KW-0808">Transferase</keyword>
<dbReference type="PROSITE" id="PS51186">
    <property type="entry name" value="GNAT"/>
    <property type="match status" value="1"/>
</dbReference>
<dbReference type="AlphaFoldDB" id="A0A2U2MTZ6"/>
<proteinExistence type="predicted"/>
<evidence type="ECO:0000256" key="2">
    <source>
        <dbReference type="ARBA" id="ARBA00023315"/>
    </source>
</evidence>
<keyword evidence="2" id="KW-0012">Acyltransferase</keyword>
<dbReference type="InterPro" id="IPR016181">
    <property type="entry name" value="Acyl_CoA_acyltransferase"/>
</dbReference>
<sequence>MAHSHRILSSLRWGAHGDAEPSPSHLHHHWWHIASDGGAQTAQGMHRDSERTTRMIRPATAADLKAVYEIVNESSDDDLNFQMFAQTYVSQLETIERKLGVCEENGEVIGFVGILCTWQLHIGERVAETKELVVAKAHRDHDVREQLLTWAENVARDAGCGKITMCSRVAHADSHVFYEENGFVKTYYRFDRDL</sequence>
<dbReference type="PANTHER" id="PTHR43877">
    <property type="entry name" value="AMINOALKYLPHOSPHONATE N-ACETYLTRANSFERASE-RELATED-RELATED"/>
    <property type="match status" value="1"/>
</dbReference>
<feature type="domain" description="N-acetyltransferase" evidence="3">
    <location>
        <begin position="54"/>
        <end position="194"/>
    </location>
</feature>
<dbReference type="InterPro" id="IPR050832">
    <property type="entry name" value="Bact_Acetyltransf"/>
</dbReference>
<dbReference type="EMBL" id="QFFN01000004">
    <property type="protein sequence ID" value="PWG60306.1"/>
    <property type="molecule type" value="Genomic_DNA"/>
</dbReference>
<dbReference type="SUPFAM" id="SSF55729">
    <property type="entry name" value="Acyl-CoA N-acyltransferases (Nat)"/>
    <property type="match status" value="1"/>
</dbReference>
<keyword evidence="5" id="KW-1185">Reference proteome</keyword>
<evidence type="ECO:0000313" key="5">
    <source>
        <dbReference type="Proteomes" id="UP000245753"/>
    </source>
</evidence>
<reference evidence="4 5" key="1">
    <citation type="journal article" date="2018" name="Int. J. Syst. Evol. Microbiol.">
        <title>Bifidobacterium catulorum sp. nov., a novel taxon from the faeces of the baby common marmoset (Callithrix jacchus).</title>
        <authorList>
            <person name="Modesto M."/>
            <person name="Michelini S."/>
            <person name="Oki K."/>
            <person name="Biavati B."/>
            <person name="Watanabe K."/>
            <person name="Mattarelli P."/>
        </authorList>
    </citation>
    <scope>NUCLEOTIDE SEQUENCE [LARGE SCALE GENOMIC DNA]</scope>
    <source>
        <strain evidence="4 5">MRM 8.19</strain>
    </source>
</reference>
<name>A0A2U2MTZ6_9BIFI</name>
<dbReference type="Proteomes" id="UP000245753">
    <property type="component" value="Unassembled WGS sequence"/>
</dbReference>
<gene>
    <name evidence="4" type="ORF">DF200_02715</name>
</gene>
<dbReference type="InterPro" id="IPR000182">
    <property type="entry name" value="GNAT_dom"/>
</dbReference>
<evidence type="ECO:0000256" key="1">
    <source>
        <dbReference type="ARBA" id="ARBA00022679"/>
    </source>
</evidence>
<organism evidence="4 5">
    <name type="scientific">Bifidobacterium catulorum</name>
    <dbReference type="NCBI Taxonomy" id="1630173"/>
    <lineage>
        <taxon>Bacteria</taxon>
        <taxon>Bacillati</taxon>
        <taxon>Actinomycetota</taxon>
        <taxon>Actinomycetes</taxon>
        <taxon>Bifidobacteriales</taxon>
        <taxon>Bifidobacteriaceae</taxon>
        <taxon>Bifidobacterium</taxon>
    </lineage>
</organism>
<protein>
    <recommendedName>
        <fullName evidence="3">N-acetyltransferase domain-containing protein</fullName>
    </recommendedName>
</protein>